<keyword evidence="5" id="KW-1185">Reference proteome</keyword>
<proteinExistence type="predicted"/>
<dbReference type="GO" id="GO:0005829">
    <property type="term" value="C:cytosol"/>
    <property type="evidence" value="ECO:0007669"/>
    <property type="project" value="TreeGrafter"/>
</dbReference>
<evidence type="ECO:0000259" key="3">
    <source>
        <dbReference type="Pfam" id="PF00296"/>
    </source>
</evidence>
<dbReference type="AlphaFoldDB" id="A0A8J3CFR6"/>
<evidence type="ECO:0000313" key="4">
    <source>
        <dbReference type="EMBL" id="GGM60959.1"/>
    </source>
</evidence>
<protein>
    <submittedName>
        <fullName evidence="4">Monooxygenase</fullName>
    </submittedName>
</protein>
<dbReference type="PANTHER" id="PTHR30137:SF8">
    <property type="entry name" value="BLR5498 PROTEIN"/>
    <property type="match status" value="1"/>
</dbReference>
<dbReference type="InterPro" id="IPR011251">
    <property type="entry name" value="Luciferase-like_dom"/>
</dbReference>
<gene>
    <name evidence="4" type="ORF">GCM10012275_35010</name>
</gene>
<dbReference type="Pfam" id="PF00296">
    <property type="entry name" value="Bac_luciferase"/>
    <property type="match status" value="1"/>
</dbReference>
<comment type="caution">
    <text evidence="4">The sequence shown here is derived from an EMBL/GenBank/DDBJ whole genome shotgun (WGS) entry which is preliminary data.</text>
</comment>
<sequence length="351" mass="38879">MEFGISLLPDVDPSTHTGADYYRDVFAMSRLADRLGYSHVKMTEHYLHPYGGYCPSPLTFLAAVAARTERVRLMTGCVLPSFHHPVKLASYASMVDAISGGRLDVGFARAYLPYEFETFEVPMDGSRERFEATVAAVVRLWTEEDVTEKTDFFSFSDATILPRPTQQPHPPVYVAAVKTDASFVRVGQLGHGLLITPSGLAMNTRQVRSYVDAFEPSSAATPRPRVVASLPLLVAETDADARRMADPHLARYLQVWTSATDSWNASASRDYPSYTGMSRYLRTLTPRDLRTSGSAIVGSPESVLRRTEQFIEQVGQVDSIVWQVDYGGMPYDVAARSLELFATEVMPKLTA</sequence>
<dbReference type="SUPFAM" id="SSF51679">
    <property type="entry name" value="Bacterial luciferase-like"/>
    <property type="match status" value="1"/>
</dbReference>
<accession>A0A8J3CFR6</accession>
<organism evidence="4 5">
    <name type="scientific">Longimycelium tulufanense</name>
    <dbReference type="NCBI Taxonomy" id="907463"/>
    <lineage>
        <taxon>Bacteria</taxon>
        <taxon>Bacillati</taxon>
        <taxon>Actinomycetota</taxon>
        <taxon>Actinomycetes</taxon>
        <taxon>Pseudonocardiales</taxon>
        <taxon>Pseudonocardiaceae</taxon>
        <taxon>Longimycelium</taxon>
    </lineage>
</organism>
<dbReference type="EMBL" id="BMMK01000016">
    <property type="protein sequence ID" value="GGM60959.1"/>
    <property type="molecule type" value="Genomic_DNA"/>
</dbReference>
<evidence type="ECO:0000256" key="2">
    <source>
        <dbReference type="ARBA" id="ARBA00023033"/>
    </source>
</evidence>
<dbReference type="InterPro" id="IPR050766">
    <property type="entry name" value="Bact_Lucif_Oxidored"/>
</dbReference>
<dbReference type="GO" id="GO:0016705">
    <property type="term" value="F:oxidoreductase activity, acting on paired donors, with incorporation or reduction of molecular oxygen"/>
    <property type="evidence" value="ECO:0007669"/>
    <property type="project" value="InterPro"/>
</dbReference>
<dbReference type="RefSeq" id="WP_189058975.1">
    <property type="nucleotide sequence ID" value="NZ_BMMK01000016.1"/>
</dbReference>
<evidence type="ECO:0000313" key="5">
    <source>
        <dbReference type="Proteomes" id="UP000637578"/>
    </source>
</evidence>
<reference evidence="4" key="2">
    <citation type="submission" date="2020-09" db="EMBL/GenBank/DDBJ databases">
        <authorList>
            <person name="Sun Q."/>
            <person name="Zhou Y."/>
        </authorList>
    </citation>
    <scope>NUCLEOTIDE SEQUENCE</scope>
    <source>
        <strain evidence="4">CGMCC 4.5737</strain>
    </source>
</reference>
<dbReference type="GO" id="GO:0004497">
    <property type="term" value="F:monooxygenase activity"/>
    <property type="evidence" value="ECO:0007669"/>
    <property type="project" value="UniProtKB-KW"/>
</dbReference>
<feature type="domain" description="Luciferase-like" evidence="3">
    <location>
        <begin position="1"/>
        <end position="312"/>
    </location>
</feature>
<dbReference type="InterPro" id="IPR036661">
    <property type="entry name" value="Luciferase-like_sf"/>
</dbReference>
<dbReference type="Gene3D" id="3.20.20.30">
    <property type="entry name" value="Luciferase-like domain"/>
    <property type="match status" value="1"/>
</dbReference>
<keyword evidence="2 4" id="KW-0503">Monooxygenase</keyword>
<name>A0A8J3CFR6_9PSEU</name>
<evidence type="ECO:0000256" key="1">
    <source>
        <dbReference type="ARBA" id="ARBA00023002"/>
    </source>
</evidence>
<reference evidence="4" key="1">
    <citation type="journal article" date="2014" name="Int. J. Syst. Evol. Microbiol.">
        <title>Complete genome sequence of Corynebacterium casei LMG S-19264T (=DSM 44701T), isolated from a smear-ripened cheese.</title>
        <authorList>
            <consortium name="US DOE Joint Genome Institute (JGI-PGF)"/>
            <person name="Walter F."/>
            <person name="Albersmeier A."/>
            <person name="Kalinowski J."/>
            <person name="Ruckert C."/>
        </authorList>
    </citation>
    <scope>NUCLEOTIDE SEQUENCE</scope>
    <source>
        <strain evidence="4">CGMCC 4.5737</strain>
    </source>
</reference>
<keyword evidence="1" id="KW-0560">Oxidoreductase</keyword>
<dbReference type="PANTHER" id="PTHR30137">
    <property type="entry name" value="LUCIFERASE-LIKE MONOOXYGENASE"/>
    <property type="match status" value="1"/>
</dbReference>
<dbReference type="Proteomes" id="UP000637578">
    <property type="component" value="Unassembled WGS sequence"/>
</dbReference>